<dbReference type="Proteomes" id="UP000834106">
    <property type="component" value="Chromosome 19"/>
</dbReference>
<evidence type="ECO:0000313" key="2">
    <source>
        <dbReference type="EMBL" id="CAI9782421.1"/>
    </source>
</evidence>
<reference evidence="2" key="1">
    <citation type="submission" date="2023-05" db="EMBL/GenBank/DDBJ databases">
        <authorList>
            <person name="Huff M."/>
        </authorList>
    </citation>
    <scope>NUCLEOTIDE SEQUENCE</scope>
</reference>
<name>A0AAD2A9R8_9LAMI</name>
<sequence length="118" mass="12976">MSSISSGLEAGSSILNEDADGLELNDGLATEIDESSVPTDQKFGSFAREDEEIEKMEENDMEKVQSLLSLLQSSGTADGSLENDFEKMGLVLNEDFVPMVLETPYFPGENLIGFFRWV</sequence>
<organism evidence="2 3">
    <name type="scientific">Fraxinus pennsylvanica</name>
    <dbReference type="NCBI Taxonomy" id="56036"/>
    <lineage>
        <taxon>Eukaryota</taxon>
        <taxon>Viridiplantae</taxon>
        <taxon>Streptophyta</taxon>
        <taxon>Embryophyta</taxon>
        <taxon>Tracheophyta</taxon>
        <taxon>Spermatophyta</taxon>
        <taxon>Magnoliopsida</taxon>
        <taxon>eudicotyledons</taxon>
        <taxon>Gunneridae</taxon>
        <taxon>Pentapetalae</taxon>
        <taxon>asterids</taxon>
        <taxon>lamiids</taxon>
        <taxon>Lamiales</taxon>
        <taxon>Oleaceae</taxon>
        <taxon>Oleeae</taxon>
        <taxon>Fraxinus</taxon>
    </lineage>
</organism>
<proteinExistence type="predicted"/>
<accession>A0AAD2A9R8</accession>
<gene>
    <name evidence="2" type="ORF">FPE_LOCUS29851</name>
</gene>
<protein>
    <submittedName>
        <fullName evidence="2">Uncharacterized protein</fullName>
    </submittedName>
</protein>
<dbReference type="EMBL" id="OU503054">
    <property type="protein sequence ID" value="CAI9782421.1"/>
    <property type="molecule type" value="Genomic_DNA"/>
</dbReference>
<dbReference type="AlphaFoldDB" id="A0AAD2A9R8"/>
<evidence type="ECO:0000256" key="1">
    <source>
        <dbReference type="SAM" id="MobiDB-lite"/>
    </source>
</evidence>
<evidence type="ECO:0000313" key="3">
    <source>
        <dbReference type="Proteomes" id="UP000834106"/>
    </source>
</evidence>
<feature type="region of interest" description="Disordered" evidence="1">
    <location>
        <begin position="25"/>
        <end position="45"/>
    </location>
</feature>
<keyword evidence="3" id="KW-1185">Reference proteome</keyword>